<comment type="similarity">
    <text evidence="1">Belongs to the GerABKA family.</text>
</comment>
<dbReference type="GO" id="GO:0009847">
    <property type="term" value="P:spore germination"/>
    <property type="evidence" value="ECO:0007669"/>
    <property type="project" value="InterPro"/>
</dbReference>
<feature type="transmembrane region" description="Helical" evidence="4">
    <location>
        <begin position="444"/>
        <end position="466"/>
    </location>
</feature>
<feature type="transmembrane region" description="Helical" evidence="4">
    <location>
        <begin position="389"/>
        <end position="406"/>
    </location>
</feature>
<feature type="compositionally biased region" description="Basic and acidic residues" evidence="3">
    <location>
        <begin position="527"/>
        <end position="539"/>
    </location>
</feature>
<evidence type="ECO:0000313" key="5">
    <source>
        <dbReference type="EMBL" id="SUA69671.1"/>
    </source>
</evidence>
<dbReference type="GeneID" id="93345929"/>
<reference evidence="5 6" key="1">
    <citation type="submission" date="2018-06" db="EMBL/GenBank/DDBJ databases">
        <authorList>
            <consortium name="Pathogen Informatics"/>
            <person name="Doyle S."/>
        </authorList>
    </citation>
    <scope>NUCLEOTIDE SEQUENCE [LARGE SCALE GENOMIC DNA]</scope>
    <source>
        <strain evidence="5 6">NCTC10343</strain>
    </source>
</reference>
<gene>
    <name evidence="5" type="primary">gerKA2</name>
    <name evidence="5" type="ORF">NCTC10343_02533</name>
</gene>
<name>A0A378XZF2_PAEPO</name>
<feature type="transmembrane region" description="Helical" evidence="4">
    <location>
        <begin position="412"/>
        <end position="432"/>
    </location>
</feature>
<sequence>MLTRWIRNVLKPGKRYTQDIEKSKQQASSEPINPLLTHTLSLLKLKLGQSSDFIIRDFSESSVHAGHLAVCYIEGLIDQNLLSDLMEGLITEPVSAASFKLEENTAVSLIKRTIPSGNIRMIHSQNEIYQSILSGNAVIVIDGSTYALAVSIGGGVRRAIQEPSTQTVVRGPKEGFTEDISTNITLIRRKLRTPDLKFDSHIIGRYTQTKIILAYIEGVANPEVVHEITKRLQSIDTDSILESGYIEEFIQDEPLSLFPTMLNSERPDTVAGSLLDGQVAVLVDGTPFALIAPVTFFNFFQTAEDYYQRYDISTFLRALRVVSFLVSLLLPSLFIALTTFQQEMIPTTLLITLMAQREGTPFPALIEALMMELMFEVIREAGVRMPRVIGPAVSIVGALVIGQAAVQAGLVSGAMVIVVAFTAISNFVIPYFGMASAVRLLRFALMLLAGALGLFGILIGIIPLLVHLVSLKSFGVDYFVPYSPTFKSNMKDLIIRAPWWAMKTRPSEKTGHNQTRQAAHQYPANSDKIKNNDKSDTQK</sequence>
<accession>A0A378XZF2</accession>
<feature type="region of interest" description="Disordered" evidence="3">
    <location>
        <begin position="506"/>
        <end position="539"/>
    </location>
</feature>
<evidence type="ECO:0000256" key="4">
    <source>
        <dbReference type="SAM" id="Phobius"/>
    </source>
</evidence>
<dbReference type="PANTHER" id="PTHR22550:SF5">
    <property type="entry name" value="LEUCINE ZIPPER PROTEIN 4"/>
    <property type="match status" value="1"/>
</dbReference>
<dbReference type="Pfam" id="PF03323">
    <property type="entry name" value="GerA"/>
    <property type="match status" value="1"/>
</dbReference>
<dbReference type="GO" id="GO:0016020">
    <property type="term" value="C:membrane"/>
    <property type="evidence" value="ECO:0007669"/>
    <property type="project" value="InterPro"/>
</dbReference>
<organism evidence="5 6">
    <name type="scientific">Paenibacillus polymyxa</name>
    <name type="common">Bacillus polymyxa</name>
    <dbReference type="NCBI Taxonomy" id="1406"/>
    <lineage>
        <taxon>Bacteria</taxon>
        <taxon>Bacillati</taxon>
        <taxon>Bacillota</taxon>
        <taxon>Bacilli</taxon>
        <taxon>Bacillales</taxon>
        <taxon>Paenibacillaceae</taxon>
        <taxon>Paenibacillus</taxon>
    </lineage>
</organism>
<keyword evidence="4" id="KW-0812">Transmembrane</keyword>
<dbReference type="PANTHER" id="PTHR22550">
    <property type="entry name" value="SPORE GERMINATION PROTEIN"/>
    <property type="match status" value="1"/>
</dbReference>
<dbReference type="AlphaFoldDB" id="A0A378XZF2"/>
<proteinExistence type="inferred from homology"/>
<dbReference type="EMBL" id="UGSC01000001">
    <property type="protein sequence ID" value="SUA69671.1"/>
    <property type="molecule type" value="Genomic_DNA"/>
</dbReference>
<dbReference type="RefSeq" id="WP_019687222.1">
    <property type="nucleotide sequence ID" value="NZ_CP036496.1"/>
</dbReference>
<dbReference type="InterPro" id="IPR050768">
    <property type="entry name" value="UPF0353/GerABKA_families"/>
</dbReference>
<feature type="transmembrane region" description="Helical" evidence="4">
    <location>
        <begin position="318"/>
        <end position="340"/>
    </location>
</feature>
<keyword evidence="4" id="KW-1133">Transmembrane helix</keyword>
<dbReference type="Proteomes" id="UP000254400">
    <property type="component" value="Unassembled WGS sequence"/>
</dbReference>
<keyword evidence="2 4" id="KW-0472">Membrane</keyword>
<dbReference type="InterPro" id="IPR004995">
    <property type="entry name" value="Spore_Ger"/>
</dbReference>
<evidence type="ECO:0000256" key="3">
    <source>
        <dbReference type="SAM" id="MobiDB-lite"/>
    </source>
</evidence>
<evidence type="ECO:0000256" key="2">
    <source>
        <dbReference type="ARBA" id="ARBA00023136"/>
    </source>
</evidence>
<evidence type="ECO:0000256" key="1">
    <source>
        <dbReference type="ARBA" id="ARBA00005278"/>
    </source>
</evidence>
<protein>
    <submittedName>
        <fullName evidence="5">Spore germination protein KA</fullName>
    </submittedName>
</protein>
<evidence type="ECO:0000313" key="6">
    <source>
        <dbReference type="Proteomes" id="UP000254400"/>
    </source>
</evidence>
<dbReference type="PIRSF" id="PIRSF005690">
    <property type="entry name" value="GerBA"/>
    <property type="match status" value="1"/>
</dbReference>